<feature type="region of interest" description="Disordered" evidence="1">
    <location>
        <begin position="98"/>
        <end position="129"/>
    </location>
</feature>
<sequence>MKTLTHLELDLLSQFVHQRHYMSHDHADAIQSISLDYSAEDGYEIKTNKSKGKRTSLVEANLLSWLSSTISYAQSTHKMTIDKLVIAYEDETYKIELATSPRTDEIEDDLGDEDTDDGEPTDELAGEEA</sequence>
<dbReference type="Proteomes" id="UP000255102">
    <property type="component" value="Unassembled WGS sequence"/>
</dbReference>
<reference evidence="3 5" key="2">
    <citation type="submission" date="2018-06" db="EMBL/GenBank/DDBJ databases">
        <authorList>
            <consortium name="Pathogen Informatics"/>
            <person name="Doyle S."/>
        </authorList>
    </citation>
    <scope>NUCLEOTIDE SEQUENCE [LARGE SCALE GENOMIC DNA]</scope>
    <source>
        <strain evidence="3 5">NCTC11227</strain>
    </source>
</reference>
<evidence type="ECO:0000313" key="5">
    <source>
        <dbReference type="Proteomes" id="UP000255102"/>
    </source>
</evidence>
<feature type="compositionally biased region" description="Acidic residues" evidence="1">
    <location>
        <begin position="105"/>
        <end position="129"/>
    </location>
</feature>
<proteinExistence type="predicted"/>
<dbReference type="AlphaFoldDB" id="A0A378PHQ1"/>
<evidence type="ECO:0000256" key="1">
    <source>
        <dbReference type="SAM" id="MobiDB-lite"/>
    </source>
</evidence>
<keyword evidence="4" id="KW-1185">Reference proteome</keyword>
<dbReference type="STRING" id="29433.MOVS_01385"/>
<evidence type="ECO:0000313" key="4">
    <source>
        <dbReference type="Proteomes" id="UP000076765"/>
    </source>
</evidence>
<accession>A0A378PHQ1</accession>
<organism evidence="3 5">
    <name type="scientific">Moraxella ovis</name>
    <dbReference type="NCBI Taxonomy" id="29433"/>
    <lineage>
        <taxon>Bacteria</taxon>
        <taxon>Pseudomonadati</taxon>
        <taxon>Pseudomonadota</taxon>
        <taxon>Gammaproteobacteria</taxon>
        <taxon>Moraxellales</taxon>
        <taxon>Moraxellaceae</taxon>
        <taxon>Moraxella</taxon>
    </lineage>
</organism>
<evidence type="ECO:0000313" key="3">
    <source>
        <dbReference type="EMBL" id="STY86311.1"/>
    </source>
</evidence>
<dbReference type="KEGG" id="moi:MOVS_01385"/>
<name>A0A378PHQ1_9GAMM</name>
<dbReference type="RefSeq" id="WP_063513455.1">
    <property type="nucleotide sequence ID" value="NZ_CP011158.1"/>
</dbReference>
<gene>
    <name evidence="2" type="ORF">MOVS_01385</name>
    <name evidence="3" type="ORF">NCTC11227_00290</name>
</gene>
<evidence type="ECO:0000313" key="2">
    <source>
        <dbReference type="EMBL" id="ANB90867.1"/>
    </source>
</evidence>
<dbReference type="EMBL" id="CP011158">
    <property type="protein sequence ID" value="ANB90867.1"/>
    <property type="molecule type" value="Genomic_DNA"/>
</dbReference>
<dbReference type="Proteomes" id="UP000076765">
    <property type="component" value="Chromosome"/>
</dbReference>
<reference evidence="2 4" key="1">
    <citation type="submission" date="2015-04" db="EMBL/GenBank/DDBJ databases">
        <authorList>
            <person name="Calcutt M.J."/>
            <person name="Foecking M.F."/>
        </authorList>
    </citation>
    <scope>NUCLEOTIDE SEQUENCE [LARGE SCALE GENOMIC DNA]</scope>
    <source>
        <strain evidence="2 4">199/55</strain>
    </source>
</reference>
<dbReference type="EMBL" id="UGPW01000001">
    <property type="protein sequence ID" value="STY86311.1"/>
    <property type="molecule type" value="Genomic_DNA"/>
</dbReference>
<protein>
    <submittedName>
        <fullName evidence="3">Uncharacterized protein</fullName>
    </submittedName>
</protein>